<evidence type="ECO:0000259" key="1">
    <source>
        <dbReference type="Pfam" id="PF01656"/>
    </source>
</evidence>
<comment type="caution">
    <text evidence="2">The sequence shown here is derived from an EMBL/GenBank/DDBJ whole genome shotgun (WGS) entry which is preliminary data.</text>
</comment>
<dbReference type="Gene3D" id="3.40.50.300">
    <property type="entry name" value="P-loop containing nucleotide triphosphate hydrolases"/>
    <property type="match status" value="1"/>
</dbReference>
<dbReference type="AlphaFoldDB" id="A0A5J4RBD2"/>
<dbReference type="InterPro" id="IPR050678">
    <property type="entry name" value="DNA_Partitioning_ATPase"/>
</dbReference>
<sequence length="278" mass="31864">MLIYRYLSIHIYSLNNFSAMKKETLFVAFSTQKGGMGKTALTVLAASYLHYVKKYHVGVIDCDFPQHSIFEMRKRDSELVMKDDYFKRMAYKQFSTQGIKAYPIKESTGENALEEAQSLMDDSEKEFDVIFFDLPGTLNSGGVIKTLAAMDYVFTPVSADRVVLESTLQYAIMLNDNIITTHRGHIKGLFLFWNMVDGREKTSLYQAYEKAISELGLPILKTLLPDSKRFRKEVSDERKTIFRSTLFPMDKALLKGSNMEELIDEICKTINLQENANE</sequence>
<dbReference type="PANTHER" id="PTHR13696:SF52">
    <property type="entry name" value="PARA FAMILY PROTEIN CT_582"/>
    <property type="match status" value="1"/>
</dbReference>
<dbReference type="PANTHER" id="PTHR13696">
    <property type="entry name" value="P-LOOP CONTAINING NUCLEOSIDE TRIPHOSPHATE HYDROLASE"/>
    <property type="match status" value="1"/>
</dbReference>
<feature type="domain" description="CobQ/CobB/MinD/ParA nucleotide binding" evidence="1">
    <location>
        <begin position="28"/>
        <end position="237"/>
    </location>
</feature>
<organism evidence="2">
    <name type="scientific">termite gut metagenome</name>
    <dbReference type="NCBI Taxonomy" id="433724"/>
    <lineage>
        <taxon>unclassified sequences</taxon>
        <taxon>metagenomes</taxon>
        <taxon>organismal metagenomes</taxon>
    </lineage>
</organism>
<dbReference type="CDD" id="cd02042">
    <property type="entry name" value="ParAB_family"/>
    <property type="match status" value="1"/>
</dbReference>
<dbReference type="EMBL" id="SNRY01001378">
    <property type="protein sequence ID" value="KAA6331377.1"/>
    <property type="molecule type" value="Genomic_DNA"/>
</dbReference>
<reference evidence="2" key="1">
    <citation type="submission" date="2019-03" db="EMBL/GenBank/DDBJ databases">
        <title>Single cell metagenomics reveals metabolic interactions within the superorganism composed of flagellate Streblomastix strix and complex community of Bacteroidetes bacteria on its surface.</title>
        <authorList>
            <person name="Treitli S.C."/>
            <person name="Kolisko M."/>
            <person name="Husnik F."/>
            <person name="Keeling P."/>
            <person name="Hampl V."/>
        </authorList>
    </citation>
    <scope>NUCLEOTIDE SEQUENCE</scope>
    <source>
        <strain evidence="2">STM</strain>
    </source>
</reference>
<accession>A0A5J4RBD2</accession>
<dbReference type="InterPro" id="IPR002586">
    <property type="entry name" value="CobQ/CobB/MinD/ParA_Nub-bd_dom"/>
</dbReference>
<protein>
    <recommendedName>
        <fullName evidence="1">CobQ/CobB/MinD/ParA nucleotide binding domain-containing protein</fullName>
    </recommendedName>
</protein>
<gene>
    <name evidence="2" type="ORF">EZS27_020010</name>
</gene>
<evidence type="ECO:0000313" key="2">
    <source>
        <dbReference type="EMBL" id="KAA6331377.1"/>
    </source>
</evidence>
<dbReference type="SUPFAM" id="SSF52540">
    <property type="entry name" value="P-loop containing nucleoside triphosphate hydrolases"/>
    <property type="match status" value="1"/>
</dbReference>
<name>A0A5J4RBD2_9ZZZZ</name>
<proteinExistence type="predicted"/>
<dbReference type="InterPro" id="IPR027417">
    <property type="entry name" value="P-loop_NTPase"/>
</dbReference>
<dbReference type="Pfam" id="PF01656">
    <property type="entry name" value="CbiA"/>
    <property type="match status" value="1"/>
</dbReference>